<dbReference type="Gene3D" id="3.90.190.10">
    <property type="entry name" value="Protein tyrosine phosphatase superfamily"/>
    <property type="match status" value="1"/>
</dbReference>
<dbReference type="EMBL" id="JAEVFJ010000002">
    <property type="protein sequence ID" value="KAH8107077.1"/>
    <property type="molecule type" value="Genomic_DNA"/>
</dbReference>
<dbReference type="Pfam" id="PF13350">
    <property type="entry name" value="Y_phosphatase3"/>
    <property type="match status" value="1"/>
</dbReference>
<dbReference type="GO" id="GO:0004721">
    <property type="term" value="F:phosphoprotein phosphatase activity"/>
    <property type="evidence" value="ECO:0007669"/>
    <property type="project" value="InterPro"/>
</dbReference>
<dbReference type="OrthoDB" id="9988524at2759"/>
<evidence type="ECO:0000313" key="1">
    <source>
        <dbReference type="EMBL" id="KAH8107077.1"/>
    </source>
</evidence>
<keyword evidence="2" id="KW-1185">Reference proteome</keyword>
<dbReference type="SUPFAM" id="SSF52799">
    <property type="entry name" value="(Phosphotyrosine protein) phosphatases II"/>
    <property type="match status" value="1"/>
</dbReference>
<dbReference type="Proteomes" id="UP000813824">
    <property type="component" value="Unassembled WGS sequence"/>
</dbReference>
<dbReference type="PROSITE" id="PS00383">
    <property type="entry name" value="TYR_PHOSPHATASE_1"/>
    <property type="match status" value="1"/>
</dbReference>
<organism evidence="1 2">
    <name type="scientific">Cristinia sonorae</name>
    <dbReference type="NCBI Taxonomy" id="1940300"/>
    <lineage>
        <taxon>Eukaryota</taxon>
        <taxon>Fungi</taxon>
        <taxon>Dikarya</taxon>
        <taxon>Basidiomycota</taxon>
        <taxon>Agaricomycotina</taxon>
        <taxon>Agaricomycetes</taxon>
        <taxon>Agaricomycetidae</taxon>
        <taxon>Agaricales</taxon>
        <taxon>Pleurotineae</taxon>
        <taxon>Stephanosporaceae</taxon>
        <taxon>Cristinia</taxon>
    </lineage>
</organism>
<accession>A0A8K0UX99</accession>
<reference evidence="1" key="1">
    <citation type="journal article" date="2021" name="New Phytol.">
        <title>Evolutionary innovations through gain and loss of genes in the ectomycorrhizal Boletales.</title>
        <authorList>
            <person name="Wu G."/>
            <person name="Miyauchi S."/>
            <person name="Morin E."/>
            <person name="Kuo A."/>
            <person name="Drula E."/>
            <person name="Varga T."/>
            <person name="Kohler A."/>
            <person name="Feng B."/>
            <person name="Cao Y."/>
            <person name="Lipzen A."/>
            <person name="Daum C."/>
            <person name="Hundley H."/>
            <person name="Pangilinan J."/>
            <person name="Johnson J."/>
            <person name="Barry K."/>
            <person name="LaButti K."/>
            <person name="Ng V."/>
            <person name="Ahrendt S."/>
            <person name="Min B."/>
            <person name="Choi I.G."/>
            <person name="Park H."/>
            <person name="Plett J.M."/>
            <person name="Magnuson J."/>
            <person name="Spatafora J.W."/>
            <person name="Nagy L.G."/>
            <person name="Henrissat B."/>
            <person name="Grigoriev I.V."/>
            <person name="Yang Z.L."/>
            <person name="Xu J."/>
            <person name="Martin F.M."/>
        </authorList>
    </citation>
    <scope>NUCLEOTIDE SEQUENCE</scope>
    <source>
        <strain evidence="1">KKN 215</strain>
    </source>
</reference>
<evidence type="ECO:0000313" key="2">
    <source>
        <dbReference type="Proteomes" id="UP000813824"/>
    </source>
</evidence>
<dbReference type="PANTHER" id="PTHR31126:SF1">
    <property type="entry name" value="TYROSINE SPECIFIC PROTEIN PHOSPHATASES DOMAIN-CONTAINING PROTEIN"/>
    <property type="match status" value="1"/>
</dbReference>
<sequence length="276" mass="30633">MEQITQNPSDETILKIINTPPFLLVDGIANLRDTGSYSNGDGTIVKPGYLYRSADPSSITEKGKEQFRELGIKKVFDFRIPAEIRRARIVVEGVEVVDVSAVKVPIWSDDVEIAKELQLFAEDEAEAFRITYRGMLLNRGSAFGIIFRHLRDHPEEPCLIHCAVGKDRTGIAVALFLKLLGVSDEDIAKDYALTTPGLAPILPILTAKAQSVPVFRENWDGVVNMGKSPPQAMHDLLKMLDEEFGGVEEYLKTYAGLMDDDLVLLRRNFTVPSSQG</sequence>
<proteinExistence type="predicted"/>
<dbReference type="InterPro" id="IPR026893">
    <property type="entry name" value="Tyr/Ser_Pase_IphP-type"/>
</dbReference>
<gene>
    <name evidence="1" type="ORF">BXZ70DRAFT_1003959</name>
</gene>
<dbReference type="InterPro" id="IPR016130">
    <property type="entry name" value="Tyr_Pase_AS"/>
</dbReference>
<protein>
    <submittedName>
        <fullName evidence="1">Tyrosine phosphatase family-domain-containing protein</fullName>
    </submittedName>
</protein>
<name>A0A8K0UX99_9AGAR</name>
<dbReference type="PANTHER" id="PTHR31126">
    <property type="entry name" value="TYROSINE-PROTEIN PHOSPHATASE"/>
    <property type="match status" value="1"/>
</dbReference>
<dbReference type="AlphaFoldDB" id="A0A8K0UX99"/>
<dbReference type="InterPro" id="IPR029021">
    <property type="entry name" value="Prot-tyrosine_phosphatase-like"/>
</dbReference>
<comment type="caution">
    <text evidence="1">The sequence shown here is derived from an EMBL/GenBank/DDBJ whole genome shotgun (WGS) entry which is preliminary data.</text>
</comment>